<evidence type="ECO:0000256" key="1">
    <source>
        <dbReference type="SAM" id="MobiDB-lite"/>
    </source>
</evidence>
<reference evidence="3" key="1">
    <citation type="journal article" date="2011" name="Nature">
        <title>Genome sequence and analysis of the tuber crop potato.</title>
        <authorList>
            <consortium name="The Potato Genome Sequencing Consortium"/>
        </authorList>
    </citation>
    <scope>NUCLEOTIDE SEQUENCE [LARGE SCALE GENOMIC DNA]</scope>
    <source>
        <strain evidence="3">cv. DM1-3 516 R44</strain>
    </source>
</reference>
<evidence type="ECO:0008006" key="4">
    <source>
        <dbReference type="Google" id="ProtNLM"/>
    </source>
</evidence>
<feature type="compositionally biased region" description="Polar residues" evidence="1">
    <location>
        <begin position="222"/>
        <end position="234"/>
    </location>
</feature>
<proteinExistence type="predicted"/>
<organism evidence="2 3">
    <name type="scientific">Solanum tuberosum</name>
    <name type="common">Potato</name>
    <dbReference type="NCBI Taxonomy" id="4113"/>
    <lineage>
        <taxon>Eukaryota</taxon>
        <taxon>Viridiplantae</taxon>
        <taxon>Streptophyta</taxon>
        <taxon>Embryophyta</taxon>
        <taxon>Tracheophyta</taxon>
        <taxon>Spermatophyta</taxon>
        <taxon>Magnoliopsida</taxon>
        <taxon>eudicotyledons</taxon>
        <taxon>Gunneridae</taxon>
        <taxon>Pentapetalae</taxon>
        <taxon>asterids</taxon>
        <taxon>lamiids</taxon>
        <taxon>Solanales</taxon>
        <taxon>Solanaceae</taxon>
        <taxon>Solanoideae</taxon>
        <taxon>Solaneae</taxon>
        <taxon>Solanum</taxon>
    </lineage>
</organism>
<sequence>MAKMMTQLDIFAKNVMGAGAWSVNVVGVGGMNPDEAKFEALYNEEVNFQASQGGGYRANYPRPGGNQGWNRDEGWRDHDREWRDRNTIWKERKGEKDRSKSGVCLRLYSLASQKVLSASQVLNRQLTEQRASLSSPSDVGDSSKDPEHRRPAIFLEIFYANAFDMTRTYWDESDMLPRKRTWGIVINEGAAASNKKGKKAPPQGVKGKGKAPVVERLEHNSGNDGESFDSQVSLFQPEYDQPL</sequence>
<evidence type="ECO:0000313" key="2">
    <source>
        <dbReference type="EnsemblPlants" id="PGSC0003DMT400096339"/>
    </source>
</evidence>
<name>M1DY79_SOLTU</name>
<protein>
    <recommendedName>
        <fullName evidence="4">Integrase core domain containing protein</fullName>
    </recommendedName>
</protein>
<dbReference type="InParanoid" id="M1DY79"/>
<reference evidence="2" key="2">
    <citation type="submission" date="2015-06" db="UniProtKB">
        <authorList>
            <consortium name="EnsemblPlants"/>
        </authorList>
    </citation>
    <scope>IDENTIFICATION</scope>
    <source>
        <strain evidence="2">DM1-3 516 R44</strain>
    </source>
</reference>
<feature type="region of interest" description="Disordered" evidence="1">
    <location>
        <begin position="191"/>
        <end position="243"/>
    </location>
</feature>
<dbReference type="PaxDb" id="4113-PGSC0003DMT400096339"/>
<dbReference type="Proteomes" id="UP000011115">
    <property type="component" value="Unassembled WGS sequence"/>
</dbReference>
<feature type="region of interest" description="Disordered" evidence="1">
    <location>
        <begin position="53"/>
        <end position="72"/>
    </location>
</feature>
<feature type="region of interest" description="Disordered" evidence="1">
    <location>
        <begin position="127"/>
        <end position="147"/>
    </location>
</feature>
<dbReference type="EnsemblPlants" id="PGSC0003DMT400096339">
    <property type="protein sequence ID" value="PGSC0003DMT400096339"/>
    <property type="gene ID" value="PGSC0003DMG400045910"/>
</dbReference>
<dbReference type="Gramene" id="PGSC0003DMT400096339">
    <property type="protein sequence ID" value="PGSC0003DMT400096339"/>
    <property type="gene ID" value="PGSC0003DMG400045910"/>
</dbReference>
<accession>M1DY79</accession>
<dbReference type="HOGENOM" id="CLU_029307_6_2_1"/>
<keyword evidence="3" id="KW-1185">Reference proteome</keyword>
<evidence type="ECO:0000313" key="3">
    <source>
        <dbReference type="Proteomes" id="UP000011115"/>
    </source>
</evidence>
<dbReference type="AlphaFoldDB" id="M1DY79"/>